<dbReference type="RefSeq" id="WP_379587938.1">
    <property type="nucleotide sequence ID" value="NZ_JBHSQW010000044.1"/>
</dbReference>
<dbReference type="Proteomes" id="UP001596302">
    <property type="component" value="Unassembled WGS sequence"/>
</dbReference>
<name>A0ABW1J862_9PSEU</name>
<proteinExistence type="predicted"/>
<accession>A0ABW1J862</accession>
<comment type="caution">
    <text evidence="1">The sequence shown here is derived from an EMBL/GenBank/DDBJ whole genome shotgun (WGS) entry which is preliminary data.</text>
</comment>
<dbReference type="Pfam" id="PF11390">
    <property type="entry name" value="FdsD"/>
    <property type="match status" value="1"/>
</dbReference>
<gene>
    <name evidence="1" type="ORF">ACFQE5_22765</name>
</gene>
<dbReference type="EMBL" id="JBHSQW010000044">
    <property type="protein sequence ID" value="MFC5997038.1"/>
    <property type="molecule type" value="Genomic_DNA"/>
</dbReference>
<keyword evidence="2" id="KW-1185">Reference proteome</keyword>
<evidence type="ECO:0000313" key="1">
    <source>
        <dbReference type="EMBL" id="MFC5997038.1"/>
    </source>
</evidence>
<protein>
    <submittedName>
        <fullName evidence="1">Formate dehydrogenase subunit delta</fullName>
    </submittedName>
</protein>
<evidence type="ECO:0000313" key="2">
    <source>
        <dbReference type="Proteomes" id="UP001596302"/>
    </source>
</evidence>
<sequence length="76" mass="8218">METTSQGVPPHVRRVNDIAAQFRHRAAEEAASEVAAHLRLFWEPRMRRALLTSVADGAEGLDPIAVAAAGLLCMPN</sequence>
<organism evidence="1 2">
    <name type="scientific">Pseudonocardia hispaniensis</name>
    <dbReference type="NCBI Taxonomy" id="904933"/>
    <lineage>
        <taxon>Bacteria</taxon>
        <taxon>Bacillati</taxon>
        <taxon>Actinomycetota</taxon>
        <taxon>Actinomycetes</taxon>
        <taxon>Pseudonocardiales</taxon>
        <taxon>Pseudonocardiaceae</taxon>
        <taxon>Pseudonocardia</taxon>
    </lineage>
</organism>
<reference evidence="2" key="1">
    <citation type="journal article" date="2019" name="Int. J. Syst. Evol. Microbiol.">
        <title>The Global Catalogue of Microorganisms (GCM) 10K type strain sequencing project: providing services to taxonomists for standard genome sequencing and annotation.</title>
        <authorList>
            <consortium name="The Broad Institute Genomics Platform"/>
            <consortium name="The Broad Institute Genome Sequencing Center for Infectious Disease"/>
            <person name="Wu L."/>
            <person name="Ma J."/>
        </authorList>
    </citation>
    <scope>NUCLEOTIDE SEQUENCE [LARGE SCALE GENOMIC DNA]</scope>
    <source>
        <strain evidence="2">CCM 8391</strain>
    </source>
</reference>
<dbReference type="InterPro" id="IPR021074">
    <property type="entry name" value="Formate_DH_dsu"/>
</dbReference>